<comment type="caution">
    <text evidence="5">The sequence shown here is derived from an EMBL/GenBank/DDBJ whole genome shotgun (WGS) entry which is preliminary data.</text>
</comment>
<dbReference type="PANTHER" id="PTHR42974">
    <property type="entry name" value="GLUTAMINE SYNTHETASE"/>
    <property type="match status" value="1"/>
</dbReference>
<dbReference type="Pfam" id="PF12437">
    <property type="entry name" value="GSIII_N"/>
    <property type="match status" value="1"/>
</dbReference>
<proteinExistence type="inferred from homology"/>
<gene>
    <name evidence="5" type="ORF">GH810_13060</name>
</gene>
<dbReference type="Gene3D" id="3.30.590.10">
    <property type="entry name" value="Glutamine synthetase/guanido kinase, catalytic domain"/>
    <property type="match status" value="1"/>
</dbReference>
<evidence type="ECO:0000259" key="4">
    <source>
        <dbReference type="PROSITE" id="PS51987"/>
    </source>
</evidence>
<evidence type="ECO:0000313" key="6">
    <source>
        <dbReference type="Proteomes" id="UP000616595"/>
    </source>
</evidence>
<protein>
    <submittedName>
        <fullName evidence="5">Glutamine synthetase type III</fullName>
    </submittedName>
</protein>
<evidence type="ECO:0000259" key="3">
    <source>
        <dbReference type="PROSITE" id="PS51986"/>
    </source>
</evidence>
<organism evidence="5 6">
    <name type="scientific">Acetobacterium paludosum</name>
    <dbReference type="NCBI Taxonomy" id="52693"/>
    <lineage>
        <taxon>Bacteria</taxon>
        <taxon>Bacillati</taxon>
        <taxon>Bacillota</taxon>
        <taxon>Clostridia</taxon>
        <taxon>Eubacteriales</taxon>
        <taxon>Eubacteriaceae</taxon>
        <taxon>Acetobacterium</taxon>
    </lineage>
</organism>
<dbReference type="InterPro" id="IPR052725">
    <property type="entry name" value="GS_Type-3"/>
</dbReference>
<dbReference type="GO" id="GO:0004356">
    <property type="term" value="F:glutamine synthetase activity"/>
    <property type="evidence" value="ECO:0007669"/>
    <property type="project" value="InterPro"/>
</dbReference>
<evidence type="ECO:0000256" key="1">
    <source>
        <dbReference type="PROSITE-ProRule" id="PRU01330"/>
    </source>
</evidence>
<dbReference type="PANTHER" id="PTHR42974:SF1">
    <property type="entry name" value="TYPE-3 GLUTAMINE SYNTHETASE"/>
    <property type="match status" value="1"/>
</dbReference>
<feature type="domain" description="GS catalytic" evidence="4">
    <location>
        <begin position="161"/>
        <end position="591"/>
    </location>
</feature>
<comment type="similarity">
    <text evidence="1 2">Belongs to the glutamine synthetase family.</text>
</comment>
<accession>A0A923HVD6</accession>
<dbReference type="InterPro" id="IPR008146">
    <property type="entry name" value="Gln_synth_cat_dom"/>
</dbReference>
<dbReference type="PROSITE" id="PS51987">
    <property type="entry name" value="GS_CATALYTIC"/>
    <property type="match status" value="1"/>
</dbReference>
<dbReference type="Proteomes" id="UP000616595">
    <property type="component" value="Unassembled WGS sequence"/>
</dbReference>
<dbReference type="InterPro" id="IPR022147">
    <property type="entry name" value="GSIII_N"/>
</dbReference>
<reference evidence="5" key="1">
    <citation type="submission" date="2019-10" db="EMBL/GenBank/DDBJ databases">
        <authorList>
            <person name="Ross D.E."/>
            <person name="Gulliver D."/>
        </authorList>
    </citation>
    <scope>NUCLEOTIDE SEQUENCE</scope>
    <source>
        <strain evidence="5">DER-2019</strain>
    </source>
</reference>
<reference evidence="5" key="2">
    <citation type="submission" date="2020-10" db="EMBL/GenBank/DDBJ databases">
        <title>Comparative genomics of the Acetobacterium genus.</title>
        <authorList>
            <person name="Marshall C."/>
            <person name="May H."/>
            <person name="Norman S."/>
        </authorList>
    </citation>
    <scope>NUCLEOTIDE SEQUENCE</scope>
    <source>
        <strain evidence="5">DER-2019</strain>
    </source>
</reference>
<dbReference type="Pfam" id="PF00120">
    <property type="entry name" value="Gln-synt_C"/>
    <property type="match status" value="1"/>
</dbReference>
<evidence type="ECO:0000256" key="2">
    <source>
        <dbReference type="RuleBase" id="RU000384"/>
    </source>
</evidence>
<dbReference type="SUPFAM" id="SSF55931">
    <property type="entry name" value="Glutamine synthetase/guanido kinase"/>
    <property type="match status" value="1"/>
</dbReference>
<sequence>MPDVTHENIADIFGSKVFNSGVMRKRLPKHIYASLLKTIKEDLPLEKNVAEVVANAMKDWALELGATHFTHWFQPMTGITAEKHDAFINPTEDGKVIMEFSGKELVKGEPDASSFPSGGLRATFEARGYTAWDPTSYAFIKGSTLCIPTVFCSYSGEILDKKTPLLRSMKVLDTHAVRILKLFGKDDVKKVTTTIGAEQEYFLIERDMFKERKDLILTGRTLFGAKPPKGQEMETHYFGRIRGRVAAYMADLDKELWRLGIASKTSHNEVAPSQHEMAPIFTNTNTATDHNQLVMEFMQRVAYRHDLACLLHEKPFDFVNGSGKHNNFSMSTNTGENLLEPGDDPVNNKQFLLFLCACVEAVNKYSELLRITVASAGNDHRLGANEAPPAIVSIFLGEQLTAALKSIETGKPVKEAKDLVLEMGVSTLPKLIMDATDRNRTSPFAFTGNKFEFRMLGSNQSIAGPNITLNTIVADVLGNYADVLEKADDFDTALDALLQKSVTENKRIVFNGNNYSEEWVEEAARRGLPNLRTTPEALAEYTSDKNVKLFARHNIYTPAELDSRYEIHLDEYSKTINIEALTMLNIAKREISPAVVTYTKEVCDTLLAKKSCGDFIDVSAESTLAERLSQLSGKFIRSIDELEKILAGAQDTASAQAEATYYCDQVIPAMEELRKFADELESLVGKKYWPYPNYEDILFYI</sequence>
<dbReference type="EMBL" id="WJBD01000016">
    <property type="protein sequence ID" value="MBC3889244.1"/>
    <property type="molecule type" value="Genomic_DNA"/>
</dbReference>
<feature type="domain" description="GS beta-grasp" evidence="3">
    <location>
        <begin position="67"/>
        <end position="156"/>
    </location>
</feature>
<dbReference type="PROSITE" id="PS00181">
    <property type="entry name" value="GLNA_ATP"/>
    <property type="match status" value="1"/>
</dbReference>
<dbReference type="InterPro" id="IPR014746">
    <property type="entry name" value="Gln_synth/guanido_kin_cat_dom"/>
</dbReference>
<dbReference type="Gene3D" id="1.20.120.1560">
    <property type="match status" value="1"/>
</dbReference>
<name>A0A923HVD6_9FIRM</name>
<keyword evidence="6" id="KW-1185">Reference proteome</keyword>
<dbReference type="InterPro" id="IPR008147">
    <property type="entry name" value="Gln_synt_N"/>
</dbReference>
<dbReference type="AlphaFoldDB" id="A0A923HVD6"/>
<dbReference type="InterPro" id="IPR040577">
    <property type="entry name" value="Gln-synt_C"/>
</dbReference>
<dbReference type="GO" id="GO:0006542">
    <property type="term" value="P:glutamine biosynthetic process"/>
    <property type="evidence" value="ECO:0007669"/>
    <property type="project" value="InterPro"/>
</dbReference>
<evidence type="ECO:0000313" key="5">
    <source>
        <dbReference type="EMBL" id="MBC3889244.1"/>
    </source>
</evidence>
<dbReference type="SMART" id="SM01230">
    <property type="entry name" value="Gln-synt_C"/>
    <property type="match status" value="1"/>
</dbReference>
<dbReference type="InterPro" id="IPR027303">
    <property type="entry name" value="Gln_synth_gly_rich_site"/>
</dbReference>
<dbReference type="Pfam" id="PF18318">
    <property type="entry name" value="Gln-synt_C-ter"/>
    <property type="match status" value="1"/>
</dbReference>
<dbReference type="PROSITE" id="PS51986">
    <property type="entry name" value="GS_BETA_GRASP"/>
    <property type="match status" value="1"/>
</dbReference>
<dbReference type="OrthoDB" id="9807095at2"/>